<dbReference type="Gene3D" id="3.60.10.10">
    <property type="entry name" value="Endonuclease/exonuclease/phosphatase"/>
    <property type="match status" value="1"/>
</dbReference>
<keyword evidence="9" id="KW-0472">Membrane</keyword>
<gene>
    <name evidence="11" type="ORF">G4L40_04545</name>
</gene>
<evidence type="ECO:0000256" key="1">
    <source>
        <dbReference type="ARBA" id="ARBA00001936"/>
    </source>
</evidence>
<evidence type="ECO:0000256" key="6">
    <source>
        <dbReference type="ARBA" id="ARBA00022801"/>
    </source>
</evidence>
<feature type="domain" description="Endonuclease/exonuclease/phosphatase" evidence="10">
    <location>
        <begin position="103"/>
        <end position="332"/>
    </location>
</feature>
<dbReference type="EMBL" id="JAAJBV010000002">
    <property type="protein sequence ID" value="NHM03970.1"/>
    <property type="molecule type" value="Genomic_DNA"/>
</dbReference>
<proteinExistence type="predicted"/>
<comment type="cofactor">
    <cofactor evidence="1">
        <name>Mn(2+)</name>
        <dbReference type="ChEBI" id="CHEBI:29035"/>
    </cofactor>
</comment>
<keyword evidence="6" id="KW-0378">Hydrolase</keyword>
<evidence type="ECO:0000256" key="8">
    <source>
        <dbReference type="ARBA" id="ARBA00023204"/>
    </source>
</evidence>
<dbReference type="SUPFAM" id="SSF56219">
    <property type="entry name" value="DNase I-like"/>
    <property type="match status" value="1"/>
</dbReference>
<feature type="transmembrane region" description="Helical" evidence="9">
    <location>
        <begin position="69"/>
        <end position="86"/>
    </location>
</feature>
<dbReference type="GO" id="GO:0004519">
    <property type="term" value="F:endonuclease activity"/>
    <property type="evidence" value="ECO:0007669"/>
    <property type="project" value="UniProtKB-KW"/>
</dbReference>
<dbReference type="PANTHER" id="PTHR15822:SF4">
    <property type="entry name" value="TYROSYL-DNA PHOSPHODIESTERASE 2"/>
    <property type="match status" value="1"/>
</dbReference>
<organism evidence="11 12">
    <name type="scientific">Flavobacterium celericrescens</name>
    <dbReference type="NCBI Taxonomy" id="2709780"/>
    <lineage>
        <taxon>Bacteria</taxon>
        <taxon>Pseudomonadati</taxon>
        <taxon>Bacteroidota</taxon>
        <taxon>Flavobacteriia</taxon>
        <taxon>Flavobacteriales</taxon>
        <taxon>Flavobacteriaceae</taxon>
        <taxon>Flavobacterium</taxon>
    </lineage>
</organism>
<name>A0ABX0IF31_9FLAO</name>
<keyword evidence="7" id="KW-0460">Magnesium</keyword>
<keyword evidence="5" id="KW-0227">DNA damage</keyword>
<dbReference type="InterPro" id="IPR005135">
    <property type="entry name" value="Endo/exonuclease/phosphatase"/>
</dbReference>
<comment type="cofactor">
    <cofactor evidence="2">
        <name>Mg(2+)</name>
        <dbReference type="ChEBI" id="CHEBI:18420"/>
    </cofactor>
</comment>
<feature type="transmembrane region" description="Helical" evidence="9">
    <location>
        <begin position="12"/>
        <end position="32"/>
    </location>
</feature>
<keyword evidence="9" id="KW-0812">Transmembrane</keyword>
<keyword evidence="9" id="KW-1133">Transmembrane helix</keyword>
<evidence type="ECO:0000256" key="7">
    <source>
        <dbReference type="ARBA" id="ARBA00022842"/>
    </source>
</evidence>
<reference evidence="11 12" key="1">
    <citation type="submission" date="2020-02" db="EMBL/GenBank/DDBJ databases">
        <authorList>
            <person name="Chen W.-M."/>
        </authorList>
    </citation>
    <scope>NUCLEOTIDE SEQUENCE [LARGE SCALE GENOMIC DNA]</scope>
    <source>
        <strain evidence="11 12">TWA-26</strain>
    </source>
</reference>
<evidence type="ECO:0000313" key="12">
    <source>
        <dbReference type="Proteomes" id="UP000761423"/>
    </source>
</evidence>
<evidence type="ECO:0000256" key="2">
    <source>
        <dbReference type="ARBA" id="ARBA00001946"/>
    </source>
</evidence>
<dbReference type="Pfam" id="PF03372">
    <property type="entry name" value="Exo_endo_phos"/>
    <property type="match status" value="1"/>
</dbReference>
<protein>
    <submittedName>
        <fullName evidence="11">Endonuclease/exonuclease/phosphatase family protein</fullName>
    </submittedName>
</protein>
<dbReference type="RefSeq" id="WP_166235961.1">
    <property type="nucleotide sequence ID" value="NZ_JAAJBV010000002.1"/>
</dbReference>
<dbReference type="InterPro" id="IPR051547">
    <property type="entry name" value="TDP2-like"/>
</dbReference>
<evidence type="ECO:0000256" key="5">
    <source>
        <dbReference type="ARBA" id="ARBA00022763"/>
    </source>
</evidence>
<evidence type="ECO:0000256" key="3">
    <source>
        <dbReference type="ARBA" id="ARBA00022722"/>
    </source>
</evidence>
<dbReference type="Proteomes" id="UP000761423">
    <property type="component" value="Unassembled WGS sequence"/>
</dbReference>
<comment type="caution">
    <text evidence="11">The sequence shown here is derived from an EMBL/GenBank/DDBJ whole genome shotgun (WGS) entry which is preliminary data.</text>
</comment>
<accession>A0ABX0IF31</accession>
<feature type="transmembrane region" description="Helical" evidence="9">
    <location>
        <begin position="38"/>
        <end position="62"/>
    </location>
</feature>
<dbReference type="CDD" id="cd09084">
    <property type="entry name" value="EEP-2"/>
    <property type="match status" value="1"/>
</dbReference>
<dbReference type="InterPro" id="IPR036691">
    <property type="entry name" value="Endo/exonu/phosph_ase_sf"/>
</dbReference>
<keyword evidence="12" id="KW-1185">Reference proteome</keyword>
<evidence type="ECO:0000256" key="4">
    <source>
        <dbReference type="ARBA" id="ARBA00022723"/>
    </source>
</evidence>
<keyword evidence="11" id="KW-0255">Endonuclease</keyword>
<dbReference type="PANTHER" id="PTHR15822">
    <property type="entry name" value="TRAF AND TNF RECEPTOR-ASSOCIATED PROTEIN"/>
    <property type="match status" value="1"/>
</dbReference>
<keyword evidence="4" id="KW-0479">Metal-binding</keyword>
<sequence>MQKQSWLSKIMFFLNIVLTIATFVAYTLPFLAPKAFPFLSVLTLILPFFLLLNFLFFVYWLLQLKRQMLLSGMVLLLGISFLHRFYKFSETNLPNEETDFKLMSYNVRLFNLYEWLPNDDVPFQISNLLLDEQPDILCLQDYSPNEDVNVNMYKYKLIKLEGDRLKFGQAIYSKFKIINSGEIEFPNSFNSVIYADILKDKDTLRVYSMHLESVKISADINEEMDEKRSKFIFKNISKAFSQQQHQSELIKEHYLSCHHPKIICGDMNNSAFSYVYRTIRGDLKDAFEEAGSGFGKSYNYKYYPARIDYIFVEKNIEVKEFSSLDFFIQSDHFPQLARLKINAKE</sequence>
<evidence type="ECO:0000256" key="9">
    <source>
        <dbReference type="SAM" id="Phobius"/>
    </source>
</evidence>
<evidence type="ECO:0000313" key="11">
    <source>
        <dbReference type="EMBL" id="NHM03970.1"/>
    </source>
</evidence>
<keyword evidence="3" id="KW-0540">Nuclease</keyword>
<evidence type="ECO:0000259" key="10">
    <source>
        <dbReference type="Pfam" id="PF03372"/>
    </source>
</evidence>
<keyword evidence="8" id="KW-0234">DNA repair</keyword>